<dbReference type="Pfam" id="PF04327">
    <property type="entry name" value="Peptidase_Prp"/>
    <property type="match status" value="1"/>
</dbReference>
<keyword evidence="3" id="KW-0378">Hydrolase</keyword>
<gene>
    <name evidence="7" type="ORF">T1815_13451</name>
</gene>
<evidence type="ECO:0000256" key="6">
    <source>
        <dbReference type="ARBA" id="ARBA00044538"/>
    </source>
</evidence>
<comment type="similarity">
    <text evidence="5">Belongs to the Prp family.</text>
</comment>
<dbReference type="Gene3D" id="3.30.70.1490">
    <property type="entry name" value="Cysteine protease Prp"/>
    <property type="match status" value="1"/>
</dbReference>
<dbReference type="RefSeq" id="WP_055061619.1">
    <property type="nucleotide sequence ID" value="NZ_CVRQ01000017.1"/>
</dbReference>
<dbReference type="InterPro" id="IPR036764">
    <property type="entry name" value="Peptidase_Prp_sf"/>
</dbReference>
<evidence type="ECO:0000256" key="4">
    <source>
        <dbReference type="ARBA" id="ARBA00022807"/>
    </source>
</evidence>
<dbReference type="AlphaFoldDB" id="A0A0M6WL50"/>
<dbReference type="PANTHER" id="PTHR39178:SF1">
    <property type="entry name" value="RIBOSOMAL-PROCESSING CYSTEINE PROTEASE PRP"/>
    <property type="match status" value="1"/>
</dbReference>
<keyword evidence="4" id="KW-0788">Thiol protease</keyword>
<dbReference type="GO" id="GO:0042254">
    <property type="term" value="P:ribosome biogenesis"/>
    <property type="evidence" value="ECO:0007669"/>
    <property type="project" value="UniProtKB-KW"/>
</dbReference>
<name>A0A0M6WL50_9FIRM</name>
<accession>A0A0M6WL50</accession>
<evidence type="ECO:0000313" key="7">
    <source>
        <dbReference type="EMBL" id="CRL36479.1"/>
    </source>
</evidence>
<dbReference type="PANTHER" id="PTHR39178">
    <property type="entry name" value="HYPOTHETICAL RIBOSOME-ASSOCIATED PROTEIN"/>
    <property type="match status" value="1"/>
</dbReference>
<reference evidence="8" key="1">
    <citation type="submission" date="2015-05" db="EMBL/GenBank/DDBJ databases">
        <authorList>
            <consortium name="Pathogen Informatics"/>
        </authorList>
    </citation>
    <scope>NUCLEOTIDE SEQUENCE [LARGE SCALE GENOMIC DNA]</scope>
    <source>
        <strain evidence="8">T1-815</strain>
    </source>
</reference>
<proteinExistence type="inferred from homology"/>
<evidence type="ECO:0000313" key="8">
    <source>
        <dbReference type="Proteomes" id="UP000049472"/>
    </source>
</evidence>
<keyword evidence="2" id="KW-0645">Protease</keyword>
<dbReference type="SUPFAM" id="SSF118010">
    <property type="entry name" value="TM1457-like"/>
    <property type="match status" value="1"/>
</dbReference>
<sequence length="109" mass="11973">MIAITVYQNSKGHKMGFKSKGHAGFADSGYDIICAGVSALVINFINSAEELCHAKYSLDTDEETGMIDYRLDKPATGDVALLMDSMILGLKGIQRDYGNEYIILDFKEV</sequence>
<organism evidence="7 8">
    <name type="scientific">Agathobacter rectalis</name>
    <dbReference type="NCBI Taxonomy" id="39491"/>
    <lineage>
        <taxon>Bacteria</taxon>
        <taxon>Bacillati</taxon>
        <taxon>Bacillota</taxon>
        <taxon>Clostridia</taxon>
        <taxon>Lachnospirales</taxon>
        <taxon>Lachnospiraceae</taxon>
        <taxon>Agathobacter</taxon>
    </lineage>
</organism>
<protein>
    <recommendedName>
        <fullName evidence="6">Ribosomal processing cysteine protease Prp</fullName>
    </recommendedName>
</protein>
<keyword evidence="1" id="KW-0690">Ribosome biogenesis</keyword>
<dbReference type="GO" id="GO:0006508">
    <property type="term" value="P:proteolysis"/>
    <property type="evidence" value="ECO:0007669"/>
    <property type="project" value="UniProtKB-KW"/>
</dbReference>
<dbReference type="EMBL" id="CVRQ01000017">
    <property type="protein sequence ID" value="CRL36479.1"/>
    <property type="molecule type" value="Genomic_DNA"/>
</dbReference>
<dbReference type="Proteomes" id="UP000049472">
    <property type="component" value="Unassembled WGS sequence"/>
</dbReference>
<evidence type="ECO:0000256" key="1">
    <source>
        <dbReference type="ARBA" id="ARBA00022517"/>
    </source>
</evidence>
<dbReference type="InterPro" id="IPR007422">
    <property type="entry name" value="Peptidase_Prp"/>
</dbReference>
<dbReference type="GO" id="GO:0008234">
    <property type="term" value="F:cysteine-type peptidase activity"/>
    <property type="evidence" value="ECO:0007669"/>
    <property type="project" value="UniProtKB-KW"/>
</dbReference>
<evidence type="ECO:0000256" key="3">
    <source>
        <dbReference type="ARBA" id="ARBA00022801"/>
    </source>
</evidence>
<dbReference type="CDD" id="cd16332">
    <property type="entry name" value="Prp-like"/>
    <property type="match status" value="1"/>
</dbReference>
<evidence type="ECO:0000256" key="5">
    <source>
        <dbReference type="ARBA" id="ARBA00044503"/>
    </source>
</evidence>
<evidence type="ECO:0000256" key="2">
    <source>
        <dbReference type="ARBA" id="ARBA00022670"/>
    </source>
</evidence>
<keyword evidence="8" id="KW-1185">Reference proteome</keyword>